<dbReference type="GeneID" id="13441855"/>
<reference evidence="2" key="2">
    <citation type="submission" date="2011-03" db="EMBL/GenBank/DDBJ databases">
        <title>Comparative genomics and transcriptomics of Neospora caninum and Toxoplasma gondii.</title>
        <authorList>
            <person name="Reid A.J."/>
            <person name="Sohal A."/>
            <person name="Harris D."/>
            <person name="Quail M."/>
            <person name="Sanders M."/>
            <person name="Berriman M."/>
            <person name="Wastling J.M."/>
            <person name="Pain A."/>
        </authorList>
    </citation>
    <scope>NUCLEOTIDE SEQUENCE</scope>
    <source>
        <strain evidence="2">Liverpool</strain>
    </source>
</reference>
<feature type="domain" description="SRS" evidence="1">
    <location>
        <begin position="80"/>
        <end position="209"/>
    </location>
</feature>
<dbReference type="OrthoDB" id="329377at2759"/>
<evidence type="ECO:0000313" key="4">
    <source>
        <dbReference type="Proteomes" id="UP000007494"/>
    </source>
</evidence>
<dbReference type="AlphaFoldDB" id="F0VAW3"/>
<evidence type="ECO:0000313" key="2">
    <source>
        <dbReference type="EMBL" id="CBZ50821.1"/>
    </source>
</evidence>
<dbReference type="VEuPathDB" id="ToxoDB:NCLIV_038960"/>
<evidence type="ECO:0000313" key="3">
    <source>
        <dbReference type="EMBL" id="CEL68122.1"/>
    </source>
</evidence>
<dbReference type="GO" id="GO:0016020">
    <property type="term" value="C:membrane"/>
    <property type="evidence" value="ECO:0007669"/>
    <property type="project" value="InterPro"/>
</dbReference>
<evidence type="ECO:0000259" key="1">
    <source>
        <dbReference type="Pfam" id="PF04092"/>
    </source>
</evidence>
<organism evidence="2 4">
    <name type="scientific">Neospora caninum (strain Liverpool)</name>
    <dbReference type="NCBI Taxonomy" id="572307"/>
    <lineage>
        <taxon>Eukaryota</taxon>
        <taxon>Sar</taxon>
        <taxon>Alveolata</taxon>
        <taxon>Apicomplexa</taxon>
        <taxon>Conoidasida</taxon>
        <taxon>Coccidia</taxon>
        <taxon>Eucoccidiorida</taxon>
        <taxon>Eimeriorina</taxon>
        <taxon>Sarcocystidae</taxon>
        <taxon>Neospora</taxon>
    </lineage>
</organism>
<dbReference type="Gene3D" id="2.60.40.1320">
    <property type="entry name" value="SRS domain"/>
    <property type="match status" value="2"/>
</dbReference>
<sequence>MAHLLQAGATRFGVSSSVSHFSLHHQVQLKLRLGPRIVLTLLLLVATTSQLCGDSTFFTTNGAVAQKTAPFRCEDIDNGTQCTCEATSSESAITATLSATRSVLQLLCKTGLTWTPAGADNKQVCPETTTDLKQCTKGGGEHQCIDVTTLLAGSTDDIKWREVTGVPPTADKSKILTIPAANLPYSDKKFIVGCLSSDQSTSKCKLTVTLEARPSVTEKNHTVTCAYGKTSNPTHQTVKLSPSQNSFTLVCGSEGEVLPTKYQDTYCGSKDGESAAAKQCSGNYTEVIPTYENTWWEETKDKTSYSLVIPSDSFPEEETKITLGCQKKASTSGDRTREEATAAASTVCTVDVTIEGVTSSASLSRGMDGVLFWVVGFGAMSIAFACL</sequence>
<dbReference type="InterPro" id="IPR028352">
    <property type="entry name" value="Surface_antig_SAG1"/>
</dbReference>
<dbReference type="Proteomes" id="UP000007494">
    <property type="component" value="Chromosome IX"/>
</dbReference>
<gene>
    <name evidence="3" type="ORF">BN1204_038960</name>
    <name evidence="2" type="ORF">NCLIV_038960</name>
</gene>
<reference evidence="3" key="4">
    <citation type="journal article" date="2015" name="PLoS ONE">
        <title>Comprehensive Evaluation of Toxoplasma gondii VEG and Neospora caninum LIV Genomes with Tachyzoite Stage Transcriptome and Proteome Defines Novel Transcript Features.</title>
        <authorList>
            <person name="Ramaprasad A."/>
            <person name="Mourier T."/>
            <person name="Naeem R."/>
            <person name="Malas T.B."/>
            <person name="Moussa E."/>
            <person name="Panigrahi A."/>
            <person name="Vermont S.J."/>
            <person name="Otto T.D."/>
            <person name="Wastling J."/>
            <person name="Pain A."/>
        </authorList>
    </citation>
    <scope>NUCLEOTIDE SEQUENCE</scope>
    <source>
        <strain evidence="3">Liverpool</strain>
    </source>
</reference>
<name>F0VAW3_NEOCL</name>
<dbReference type="InParanoid" id="F0VAW3"/>
<dbReference type="eggNOG" id="ENOG502QYUN">
    <property type="taxonomic scope" value="Eukaryota"/>
</dbReference>
<dbReference type="Pfam" id="PF04092">
    <property type="entry name" value="SAG"/>
    <property type="match status" value="2"/>
</dbReference>
<protein>
    <submittedName>
        <fullName evidence="2 3">Srs domain-containing protein</fullName>
    </submittedName>
</protein>
<dbReference type="InterPro" id="IPR036755">
    <property type="entry name" value="SRS_dom_sf"/>
</dbReference>
<keyword evidence="4" id="KW-1185">Reference proteome</keyword>
<dbReference type="EMBL" id="LN714484">
    <property type="protein sequence ID" value="CEL68122.1"/>
    <property type="molecule type" value="Genomic_DNA"/>
</dbReference>
<dbReference type="PRINTS" id="PR01801">
    <property type="entry name" value="SURFCEANTIGN"/>
</dbReference>
<dbReference type="SUPFAM" id="SSF74877">
    <property type="entry name" value="Major surface antigen p30, SAG1"/>
    <property type="match status" value="2"/>
</dbReference>
<feature type="domain" description="SRS" evidence="1">
    <location>
        <begin position="222"/>
        <end position="354"/>
    </location>
</feature>
<reference evidence="2" key="1">
    <citation type="submission" date="2011-02" db="EMBL/GenBank/DDBJ databases">
        <authorList>
            <person name="Aslett M."/>
        </authorList>
    </citation>
    <scope>NUCLEOTIDE SEQUENCE</scope>
    <source>
        <strain evidence="2">Liverpool</strain>
    </source>
</reference>
<dbReference type="InterPro" id="IPR007226">
    <property type="entry name" value="SRS_dom"/>
</dbReference>
<accession>F0VAW3</accession>
<dbReference type="RefSeq" id="XP_003880854.1">
    <property type="nucleotide sequence ID" value="XM_003880805.1"/>
</dbReference>
<reference evidence="4" key="3">
    <citation type="journal article" date="2012" name="PLoS Pathog.">
        <title>Comparative genomics of the apicomplexan parasites Toxoplasma gondii and Neospora caninum: Coccidia differing in host range and transmission strategy.</title>
        <authorList>
            <person name="Reid A.J."/>
            <person name="Vermont S.J."/>
            <person name="Cotton J.A."/>
            <person name="Harris D."/>
            <person name="Hill-Cawthorne G.A."/>
            <person name="Konen-Waisman S."/>
            <person name="Latham S.M."/>
            <person name="Mourier T."/>
            <person name="Norton R."/>
            <person name="Quail M.A."/>
            <person name="Sanders M."/>
            <person name="Shanmugam D."/>
            <person name="Sohal A."/>
            <person name="Wasmuth J.D."/>
            <person name="Brunk B."/>
            <person name="Grigg M.E."/>
            <person name="Howard J.C."/>
            <person name="Parkinson J."/>
            <person name="Roos D.S."/>
            <person name="Trees A.J."/>
            <person name="Berriman M."/>
            <person name="Pain A."/>
            <person name="Wastling J.M."/>
        </authorList>
    </citation>
    <scope>NUCLEOTIDE SEQUENCE [LARGE SCALE GENOMIC DNA]</scope>
    <source>
        <strain evidence="4">Liverpool</strain>
    </source>
</reference>
<dbReference type="EMBL" id="FR823385">
    <property type="protein sequence ID" value="CBZ50821.1"/>
    <property type="molecule type" value="Genomic_DNA"/>
</dbReference>
<proteinExistence type="predicted"/>